<feature type="non-terminal residue" evidence="2">
    <location>
        <position position="1"/>
    </location>
</feature>
<sequence>NYTGPQPCGLAAIPFDDLSAAFAQRPLPPSVFEEPGAESGLAMGQPLFLESFDGAVEGAASFQQPDQIRPAKHGPDQTEQCETPH</sequence>
<organism evidence="2 3">
    <name type="scientific">Oryzias melastigma</name>
    <name type="common">Marine medaka</name>
    <dbReference type="NCBI Taxonomy" id="30732"/>
    <lineage>
        <taxon>Eukaryota</taxon>
        <taxon>Metazoa</taxon>
        <taxon>Chordata</taxon>
        <taxon>Craniata</taxon>
        <taxon>Vertebrata</taxon>
        <taxon>Euteleostomi</taxon>
        <taxon>Actinopterygii</taxon>
        <taxon>Neopterygii</taxon>
        <taxon>Teleostei</taxon>
        <taxon>Neoteleostei</taxon>
        <taxon>Acanthomorphata</taxon>
        <taxon>Ovalentaria</taxon>
        <taxon>Atherinomorphae</taxon>
        <taxon>Beloniformes</taxon>
        <taxon>Adrianichthyidae</taxon>
        <taxon>Oryziinae</taxon>
        <taxon>Oryzias</taxon>
    </lineage>
</organism>
<name>A0A834C0I8_ORYME</name>
<protein>
    <submittedName>
        <fullName evidence="2">Uncharacterized protein</fullName>
    </submittedName>
</protein>
<gene>
    <name evidence="2" type="ORF">FQA47_020172</name>
</gene>
<accession>A0A834C0I8</accession>
<dbReference type="EMBL" id="WKFB01000830">
    <property type="protein sequence ID" value="KAF6717551.1"/>
    <property type="molecule type" value="Genomic_DNA"/>
</dbReference>
<reference evidence="2" key="1">
    <citation type="journal article" name="BMC Genomics">
        <title>Long-read sequencing and de novo genome assembly of marine medaka (Oryzias melastigma).</title>
        <authorList>
            <person name="Liang P."/>
            <person name="Saqib H.S.A."/>
            <person name="Ni X."/>
            <person name="Shen Y."/>
        </authorList>
    </citation>
    <scope>NUCLEOTIDE SEQUENCE</scope>
    <source>
        <strain evidence="2">Bigg-433</strain>
    </source>
</reference>
<evidence type="ECO:0000313" key="2">
    <source>
        <dbReference type="EMBL" id="KAF6717551.1"/>
    </source>
</evidence>
<proteinExistence type="predicted"/>
<comment type="caution">
    <text evidence="2">The sequence shown here is derived from an EMBL/GenBank/DDBJ whole genome shotgun (WGS) entry which is preliminary data.</text>
</comment>
<evidence type="ECO:0000256" key="1">
    <source>
        <dbReference type="SAM" id="MobiDB-lite"/>
    </source>
</evidence>
<feature type="region of interest" description="Disordered" evidence="1">
    <location>
        <begin position="60"/>
        <end position="85"/>
    </location>
</feature>
<dbReference type="Proteomes" id="UP000646548">
    <property type="component" value="Unassembled WGS sequence"/>
</dbReference>
<dbReference type="AlphaFoldDB" id="A0A834C0I8"/>
<evidence type="ECO:0000313" key="3">
    <source>
        <dbReference type="Proteomes" id="UP000646548"/>
    </source>
</evidence>